<sequence>MHLGTFSYWMPLVYLMIFFTFRGKTALLFSFTNFVLSLIPGFYHIFFSEHVVAQTMDTLLQYYVSILGLIICLYFVQHMFEVFMQADAAKRLANTDYLTSIYNRRKMDTVLNAEITRVAKTKEVLSAILFDVDNFKKINDQYGHDVGDSVLKELTEIIHKQLPKNTYFGRWGGEEFLLITSGNSTKELAEQVRVAISQHHFTGIDKSVTCSFGVATLLENELTKDIISRADEALYKAKDNGKNQVCIAS</sequence>
<feature type="transmembrane region" description="Helical" evidence="1">
    <location>
        <begin position="6"/>
        <end position="21"/>
    </location>
</feature>
<dbReference type="NCBIfam" id="TIGR00254">
    <property type="entry name" value="GGDEF"/>
    <property type="match status" value="1"/>
</dbReference>
<keyword evidence="1" id="KW-0812">Transmembrane</keyword>
<dbReference type="SUPFAM" id="SSF55073">
    <property type="entry name" value="Nucleotide cyclase"/>
    <property type="match status" value="1"/>
</dbReference>
<protein>
    <submittedName>
        <fullName evidence="3">GGDEF domain-containing protein</fullName>
    </submittedName>
</protein>
<feature type="transmembrane region" description="Helical" evidence="1">
    <location>
        <begin position="28"/>
        <end position="47"/>
    </location>
</feature>
<gene>
    <name evidence="3" type="ORF">IMZ08_02440</name>
</gene>
<dbReference type="InterPro" id="IPR000160">
    <property type="entry name" value="GGDEF_dom"/>
</dbReference>
<dbReference type="RefSeq" id="WP_193534407.1">
    <property type="nucleotide sequence ID" value="NZ_JADCLJ010000007.1"/>
</dbReference>
<keyword evidence="4" id="KW-1185">Reference proteome</keyword>
<proteinExistence type="predicted"/>
<dbReference type="PANTHER" id="PTHR45138">
    <property type="entry name" value="REGULATORY COMPONENTS OF SENSORY TRANSDUCTION SYSTEM"/>
    <property type="match status" value="1"/>
</dbReference>
<name>A0ABR9QEK3_9BACI</name>
<dbReference type="PANTHER" id="PTHR45138:SF9">
    <property type="entry name" value="DIGUANYLATE CYCLASE DGCM-RELATED"/>
    <property type="match status" value="1"/>
</dbReference>
<keyword evidence="1" id="KW-0472">Membrane</keyword>
<comment type="caution">
    <text evidence="3">The sequence shown here is derived from an EMBL/GenBank/DDBJ whole genome shotgun (WGS) entry which is preliminary data.</text>
</comment>
<dbReference type="InterPro" id="IPR050469">
    <property type="entry name" value="Diguanylate_Cyclase"/>
</dbReference>
<dbReference type="InterPro" id="IPR043128">
    <property type="entry name" value="Rev_trsase/Diguanyl_cyclase"/>
</dbReference>
<feature type="transmembrane region" description="Helical" evidence="1">
    <location>
        <begin position="59"/>
        <end position="76"/>
    </location>
</feature>
<dbReference type="Pfam" id="PF00990">
    <property type="entry name" value="GGDEF"/>
    <property type="match status" value="1"/>
</dbReference>
<dbReference type="Proteomes" id="UP001516662">
    <property type="component" value="Unassembled WGS sequence"/>
</dbReference>
<keyword evidence="1" id="KW-1133">Transmembrane helix</keyword>
<dbReference type="EMBL" id="JADCLJ010000007">
    <property type="protein sequence ID" value="MBE4906917.1"/>
    <property type="molecule type" value="Genomic_DNA"/>
</dbReference>
<feature type="domain" description="GGDEF" evidence="2">
    <location>
        <begin position="123"/>
        <end position="249"/>
    </location>
</feature>
<accession>A0ABR9QEK3</accession>
<evidence type="ECO:0000256" key="1">
    <source>
        <dbReference type="SAM" id="Phobius"/>
    </source>
</evidence>
<evidence type="ECO:0000313" key="3">
    <source>
        <dbReference type="EMBL" id="MBE4906917.1"/>
    </source>
</evidence>
<reference evidence="3 4" key="1">
    <citation type="submission" date="2020-10" db="EMBL/GenBank/DDBJ databases">
        <title>Bacillus sp. HD4P25, an endophyte from a halophyte.</title>
        <authorList>
            <person name="Sun J.-Q."/>
        </authorList>
    </citation>
    <scope>NUCLEOTIDE SEQUENCE [LARGE SCALE GENOMIC DNA]</scope>
    <source>
        <strain evidence="3 4">YIM 93174</strain>
    </source>
</reference>
<dbReference type="PROSITE" id="PS50887">
    <property type="entry name" value="GGDEF"/>
    <property type="match status" value="1"/>
</dbReference>
<dbReference type="Gene3D" id="3.30.70.270">
    <property type="match status" value="1"/>
</dbReference>
<dbReference type="SMART" id="SM00267">
    <property type="entry name" value="GGDEF"/>
    <property type="match status" value="1"/>
</dbReference>
<evidence type="ECO:0000259" key="2">
    <source>
        <dbReference type="PROSITE" id="PS50887"/>
    </source>
</evidence>
<dbReference type="InterPro" id="IPR029787">
    <property type="entry name" value="Nucleotide_cyclase"/>
</dbReference>
<dbReference type="CDD" id="cd01949">
    <property type="entry name" value="GGDEF"/>
    <property type="match status" value="1"/>
</dbReference>
<organism evidence="3 4">
    <name type="scientific">Litchfieldia luteola</name>
    <dbReference type="NCBI Taxonomy" id="682179"/>
    <lineage>
        <taxon>Bacteria</taxon>
        <taxon>Bacillati</taxon>
        <taxon>Bacillota</taxon>
        <taxon>Bacilli</taxon>
        <taxon>Bacillales</taxon>
        <taxon>Bacillaceae</taxon>
        <taxon>Litchfieldia</taxon>
    </lineage>
</organism>
<evidence type="ECO:0000313" key="4">
    <source>
        <dbReference type="Proteomes" id="UP001516662"/>
    </source>
</evidence>